<evidence type="ECO:0000313" key="5">
    <source>
        <dbReference type="Proteomes" id="UP000324170"/>
    </source>
</evidence>
<reference evidence="3 5" key="2">
    <citation type="submission" date="2019-07" db="EMBL/GenBank/DDBJ databases">
        <title>Genomic Encyclopedia of Type Strains, Phase I: the one thousand microbial genomes (KMG-I) project.</title>
        <authorList>
            <person name="Kyrpides N."/>
        </authorList>
    </citation>
    <scope>NUCLEOTIDE SEQUENCE [LARGE SCALE GENOMIC DNA]</scope>
    <source>
        <strain evidence="3 5">DSM 17909</strain>
    </source>
</reference>
<dbReference type="EMBL" id="FO704550">
    <property type="protein sequence ID" value="CDG18428.1"/>
    <property type="molecule type" value="Genomic_DNA"/>
</dbReference>
<sequence length="186" mass="20225">MKKLSYCSVLAGPLALCLFILTACSSLPAPSASNVKTAKRAATGTRQENKKPTLCGAGYITSYAVDQNGPAKDQKKDNYLTTRIELDTTGFPSPQGSYYLSQWPDGIKKATGHIIIGIETLATDTDDNENWILHQRLLSTIETAYQTRSPVRIEAFEGETSCYKSGVEKNFSIRVCSNERDCGGTG</sequence>
<name>A0A068QTV6_9GAMM</name>
<reference evidence="2 4" key="1">
    <citation type="submission" date="2013-07" db="EMBL/GenBank/DDBJ databases">
        <authorList>
            <person name="Genoscope - CEA"/>
        </authorList>
    </citation>
    <scope>NUCLEOTIDE SEQUENCE [LARGE SCALE GENOMIC DNA]</scope>
    <source>
        <strain evidence="2">FRM16</strain>
        <strain evidence="4">FRM16 / DSM 17909</strain>
    </source>
</reference>
<dbReference type="RefSeq" id="WP_045971654.1">
    <property type="nucleotide sequence ID" value="NZ_CAWOYN010000012.1"/>
</dbReference>
<evidence type="ECO:0000256" key="1">
    <source>
        <dbReference type="SAM" id="SignalP"/>
    </source>
</evidence>
<dbReference type="KEGG" id="xdo:XDD1_2729"/>
<keyword evidence="5" id="KW-1185">Reference proteome</keyword>
<dbReference type="HOGENOM" id="CLU_1481431_0_0_6"/>
<evidence type="ECO:0000313" key="3">
    <source>
        <dbReference type="EMBL" id="TYP11571.1"/>
    </source>
</evidence>
<dbReference type="Proteomes" id="UP000032721">
    <property type="component" value="Chromosome"/>
</dbReference>
<dbReference type="PROSITE" id="PS51257">
    <property type="entry name" value="PROKAR_LIPOPROTEIN"/>
    <property type="match status" value="1"/>
</dbReference>
<organism evidence="2 4">
    <name type="scientific">Xenorhabdus doucetiae</name>
    <dbReference type="NCBI Taxonomy" id="351671"/>
    <lineage>
        <taxon>Bacteria</taxon>
        <taxon>Pseudomonadati</taxon>
        <taxon>Pseudomonadota</taxon>
        <taxon>Gammaproteobacteria</taxon>
        <taxon>Enterobacterales</taxon>
        <taxon>Morganellaceae</taxon>
        <taxon>Xenorhabdus</taxon>
    </lineage>
</organism>
<dbReference type="AlphaFoldDB" id="A0A068QTV6"/>
<feature type="signal peptide" evidence="1">
    <location>
        <begin position="1"/>
        <end position="28"/>
    </location>
</feature>
<protein>
    <recommendedName>
        <fullName evidence="6">Lipoprotein</fullName>
    </recommendedName>
</protein>
<evidence type="ECO:0008006" key="6">
    <source>
        <dbReference type="Google" id="ProtNLM"/>
    </source>
</evidence>
<feature type="chain" id="PRO_5001652209" description="Lipoprotein" evidence="1">
    <location>
        <begin position="29"/>
        <end position="186"/>
    </location>
</feature>
<gene>
    <name evidence="3" type="ORF">LY16_01057</name>
    <name evidence="2" type="ORF">XDD1_2729</name>
</gene>
<evidence type="ECO:0000313" key="4">
    <source>
        <dbReference type="Proteomes" id="UP000032721"/>
    </source>
</evidence>
<keyword evidence="1" id="KW-0732">Signal</keyword>
<evidence type="ECO:0000313" key="2">
    <source>
        <dbReference type="EMBL" id="CDG18428.1"/>
    </source>
</evidence>
<proteinExistence type="predicted"/>
<dbReference type="EMBL" id="VNHN01000012">
    <property type="protein sequence ID" value="TYP11571.1"/>
    <property type="molecule type" value="Genomic_DNA"/>
</dbReference>
<dbReference type="Proteomes" id="UP000324170">
    <property type="component" value="Unassembled WGS sequence"/>
</dbReference>
<accession>A0A068QTV6</accession>